<evidence type="ECO:0000256" key="1">
    <source>
        <dbReference type="SAM" id="MobiDB-lite"/>
    </source>
</evidence>
<sequence length="135" mass="14987">MLKKGTFDYADQKVEISELSGLQRIDYLSFIKRSADEYDALPEDTSDSDRNIAFTTMQLRINAWLVAASLLHSDKKQKVETLHQAVLEDWSGAAIAGCSQKVLVLSDMIPAQAEPSDVDEHAPPTPEKDLTPEKP</sequence>
<dbReference type="Pfam" id="PF06894">
    <property type="entry name" value="Phage_TAC_2"/>
    <property type="match status" value="1"/>
</dbReference>
<dbReference type="InterPro" id="IPR010027">
    <property type="entry name" value="Tail_assembly_G"/>
</dbReference>
<evidence type="ECO:0000313" key="4">
    <source>
        <dbReference type="Proteomes" id="UP000255529"/>
    </source>
</evidence>
<feature type="compositionally biased region" description="Basic and acidic residues" evidence="1">
    <location>
        <begin position="118"/>
        <end position="135"/>
    </location>
</feature>
<proteinExistence type="predicted"/>
<gene>
    <name evidence="3" type="ORF">NCTC11544_04929</name>
</gene>
<feature type="domain" description="Tail assembly protein G" evidence="2">
    <location>
        <begin position="2"/>
        <end position="119"/>
    </location>
</feature>
<dbReference type="Proteomes" id="UP000255529">
    <property type="component" value="Unassembled WGS sequence"/>
</dbReference>
<feature type="region of interest" description="Disordered" evidence="1">
    <location>
        <begin position="113"/>
        <end position="135"/>
    </location>
</feature>
<organism evidence="3 4">
    <name type="scientific">Serratia quinivorans</name>
    <dbReference type="NCBI Taxonomy" id="137545"/>
    <lineage>
        <taxon>Bacteria</taxon>
        <taxon>Pseudomonadati</taxon>
        <taxon>Pseudomonadota</taxon>
        <taxon>Gammaproteobacteria</taxon>
        <taxon>Enterobacterales</taxon>
        <taxon>Yersiniaceae</taxon>
        <taxon>Serratia</taxon>
    </lineage>
</organism>
<dbReference type="EMBL" id="UGYN01000002">
    <property type="protein sequence ID" value="SUI86790.1"/>
    <property type="molecule type" value="Genomic_DNA"/>
</dbReference>
<evidence type="ECO:0000259" key="2">
    <source>
        <dbReference type="Pfam" id="PF06894"/>
    </source>
</evidence>
<name>A0A380ASF9_9GAMM</name>
<dbReference type="NCBIfam" id="TIGR01674">
    <property type="entry name" value="phage_lambda_G"/>
    <property type="match status" value="1"/>
</dbReference>
<evidence type="ECO:0000313" key="3">
    <source>
        <dbReference type="EMBL" id="SUI86790.1"/>
    </source>
</evidence>
<dbReference type="AlphaFoldDB" id="A0A380ASF9"/>
<reference evidence="3 4" key="1">
    <citation type="submission" date="2018-06" db="EMBL/GenBank/DDBJ databases">
        <authorList>
            <consortium name="Pathogen Informatics"/>
            <person name="Doyle S."/>
        </authorList>
    </citation>
    <scope>NUCLEOTIDE SEQUENCE [LARGE SCALE GENOMIC DNA]</scope>
    <source>
        <strain evidence="3 4">NCTC11544</strain>
    </source>
</reference>
<accession>A0A380ASF9</accession>
<protein>
    <submittedName>
        <fullName evidence="3">Phage minor tail protein G</fullName>
    </submittedName>
</protein>